<dbReference type="Pfam" id="PF00005">
    <property type="entry name" value="ABC_tran"/>
    <property type="match status" value="1"/>
</dbReference>
<comment type="caution">
    <text evidence="6">The sequence shown here is derived from an EMBL/GenBank/DDBJ whole genome shotgun (WGS) entry which is preliminary data.</text>
</comment>
<evidence type="ECO:0000256" key="2">
    <source>
        <dbReference type="ARBA" id="ARBA00022448"/>
    </source>
</evidence>
<dbReference type="InterPro" id="IPR003439">
    <property type="entry name" value="ABC_transporter-like_ATP-bd"/>
</dbReference>
<dbReference type="PANTHER" id="PTHR46743:SF2">
    <property type="entry name" value="TEICHOIC ACIDS EXPORT ATP-BINDING PROTEIN TAGH"/>
    <property type="match status" value="1"/>
</dbReference>
<dbReference type="PROSITE" id="PS50893">
    <property type="entry name" value="ABC_TRANSPORTER_2"/>
    <property type="match status" value="1"/>
</dbReference>
<evidence type="ECO:0000256" key="1">
    <source>
        <dbReference type="ARBA" id="ARBA00005417"/>
    </source>
</evidence>
<dbReference type="PANTHER" id="PTHR46743">
    <property type="entry name" value="TEICHOIC ACIDS EXPORT ATP-BINDING PROTEIN TAGH"/>
    <property type="match status" value="1"/>
</dbReference>
<evidence type="ECO:0000313" key="7">
    <source>
        <dbReference type="Proteomes" id="UP001430804"/>
    </source>
</evidence>
<dbReference type="SMART" id="SM00382">
    <property type="entry name" value="AAA"/>
    <property type="match status" value="1"/>
</dbReference>
<name>A0ABS6WLR4_9HYPH</name>
<dbReference type="PROSITE" id="PS00211">
    <property type="entry name" value="ABC_TRANSPORTER_1"/>
    <property type="match status" value="1"/>
</dbReference>
<dbReference type="InterPro" id="IPR003593">
    <property type="entry name" value="AAA+_ATPase"/>
</dbReference>
<evidence type="ECO:0000256" key="4">
    <source>
        <dbReference type="ARBA" id="ARBA00022840"/>
    </source>
</evidence>
<keyword evidence="3" id="KW-0547">Nucleotide-binding</keyword>
<gene>
    <name evidence="6" type="ORF">KY465_06345</name>
</gene>
<evidence type="ECO:0000259" key="5">
    <source>
        <dbReference type="PROSITE" id="PS50893"/>
    </source>
</evidence>
<feature type="domain" description="ABC transporter" evidence="5">
    <location>
        <begin position="32"/>
        <end position="248"/>
    </location>
</feature>
<proteinExistence type="inferred from homology"/>
<keyword evidence="4 6" id="KW-0067">ATP-binding</keyword>
<dbReference type="CDD" id="cd03220">
    <property type="entry name" value="ABC_KpsT_Wzt"/>
    <property type="match status" value="1"/>
</dbReference>
<accession>A0ABS6WLR4</accession>
<reference evidence="6" key="1">
    <citation type="submission" date="2021-07" db="EMBL/GenBank/DDBJ databases">
        <title>Pseudohoeflea marina sp. nov. a polyhydroxyalcanoate-producing bacterium.</title>
        <authorList>
            <person name="Zheng W."/>
            <person name="Yu S."/>
            <person name="Huang Y."/>
        </authorList>
    </citation>
    <scope>NUCLEOTIDE SEQUENCE</scope>
    <source>
        <strain evidence="6">DP4N28-3</strain>
    </source>
</reference>
<evidence type="ECO:0000313" key="6">
    <source>
        <dbReference type="EMBL" id="MBW3096893.1"/>
    </source>
</evidence>
<dbReference type="GO" id="GO:0005524">
    <property type="term" value="F:ATP binding"/>
    <property type="evidence" value="ECO:0007669"/>
    <property type="project" value="UniProtKB-KW"/>
</dbReference>
<organism evidence="6 7">
    <name type="scientific">Pseudohoeflea coraliihabitans</name>
    <dbReference type="NCBI Taxonomy" id="2860393"/>
    <lineage>
        <taxon>Bacteria</taxon>
        <taxon>Pseudomonadati</taxon>
        <taxon>Pseudomonadota</taxon>
        <taxon>Alphaproteobacteria</taxon>
        <taxon>Hyphomicrobiales</taxon>
        <taxon>Rhizobiaceae</taxon>
        <taxon>Pseudohoeflea</taxon>
    </lineage>
</organism>
<keyword evidence="7" id="KW-1185">Reference proteome</keyword>
<dbReference type="InterPro" id="IPR015860">
    <property type="entry name" value="ABC_transpr_TagH-like"/>
</dbReference>
<dbReference type="RefSeq" id="WP_219200861.1">
    <property type="nucleotide sequence ID" value="NZ_JAHWQX010000002.1"/>
</dbReference>
<protein>
    <submittedName>
        <fullName evidence="6">ABC transporter ATP-binding protein</fullName>
    </submittedName>
</protein>
<dbReference type="InterPro" id="IPR017871">
    <property type="entry name" value="ABC_transporter-like_CS"/>
</dbReference>
<dbReference type="EMBL" id="JAHWQX010000002">
    <property type="protein sequence ID" value="MBW3096893.1"/>
    <property type="molecule type" value="Genomic_DNA"/>
</dbReference>
<dbReference type="InterPro" id="IPR050683">
    <property type="entry name" value="Bact_Polysacc_Export_ATP-bd"/>
</dbReference>
<sequence length="249" mass="26456">MAIGKEHSFLEAQSVRLEYRLNPGGQRIASPIGGEIVRQGSSSRLIAVKDVSFKLAAGESLGLIGHNGCGKTTLLRLLAGIFLPTSGSIRSRGVVGNALNPSLGFRPEATGRRNIALKGLISGMRRSEIDQLVADVEDFAELGPFLDQPLYTYSAGMRARLTFGVATAIPFDVLILDEWLGAGDKSMQEKVAARMAAFVSKAAIVVLASHSAAMLRDTCTKGLVMNHGSAVFFGDIDAAIDYYAQAEKA</sequence>
<comment type="similarity">
    <text evidence="1">Belongs to the ABC transporter superfamily.</text>
</comment>
<keyword evidence="2" id="KW-0813">Transport</keyword>
<evidence type="ECO:0000256" key="3">
    <source>
        <dbReference type="ARBA" id="ARBA00022741"/>
    </source>
</evidence>
<dbReference type="Proteomes" id="UP001430804">
    <property type="component" value="Unassembled WGS sequence"/>
</dbReference>